<evidence type="ECO:0000313" key="2">
    <source>
        <dbReference type="EMBL" id="GAG60312.1"/>
    </source>
</evidence>
<feature type="transmembrane region" description="Helical" evidence="1">
    <location>
        <begin position="20"/>
        <end position="38"/>
    </location>
</feature>
<dbReference type="AlphaFoldDB" id="X0ZQF4"/>
<evidence type="ECO:0000256" key="1">
    <source>
        <dbReference type="SAM" id="Phobius"/>
    </source>
</evidence>
<name>X0ZQF4_9ZZZZ</name>
<organism evidence="2">
    <name type="scientific">marine sediment metagenome</name>
    <dbReference type="NCBI Taxonomy" id="412755"/>
    <lineage>
        <taxon>unclassified sequences</taxon>
        <taxon>metagenomes</taxon>
        <taxon>ecological metagenomes</taxon>
    </lineage>
</organism>
<dbReference type="EMBL" id="BART01007602">
    <property type="protein sequence ID" value="GAG60312.1"/>
    <property type="molecule type" value="Genomic_DNA"/>
</dbReference>
<proteinExistence type="predicted"/>
<reference evidence="2" key="1">
    <citation type="journal article" date="2014" name="Front. Microbiol.">
        <title>High frequency of phylogenetically diverse reductive dehalogenase-homologous genes in deep subseafloor sedimentary metagenomes.</title>
        <authorList>
            <person name="Kawai M."/>
            <person name="Futagami T."/>
            <person name="Toyoda A."/>
            <person name="Takaki Y."/>
            <person name="Nishi S."/>
            <person name="Hori S."/>
            <person name="Arai W."/>
            <person name="Tsubouchi T."/>
            <person name="Morono Y."/>
            <person name="Uchiyama I."/>
            <person name="Ito T."/>
            <person name="Fujiyama A."/>
            <person name="Inagaki F."/>
            <person name="Takami H."/>
        </authorList>
    </citation>
    <scope>NUCLEOTIDE SEQUENCE</scope>
    <source>
        <strain evidence="2">Expedition CK06-06</strain>
    </source>
</reference>
<gene>
    <name evidence="2" type="ORF">S01H4_17274</name>
</gene>
<keyword evidence="1" id="KW-0472">Membrane</keyword>
<feature type="non-terminal residue" evidence="2">
    <location>
        <position position="215"/>
    </location>
</feature>
<keyword evidence="1" id="KW-0812">Transmembrane</keyword>
<sequence>MLLVNVILIVPTLYQRVSRFGSIPAIFIIGTVTIRFYANDTATNINFKDVVVRKNIFAPIITISYIYYGLNPVPSYLFGIVAPNFLIYKSGSELNSTKYTLDNGLTNFTFSGLNGTIDQDAWDDFGFEIITLITLRFYINDSFGKIGFDEVSISRDPVMPEIIVNFPTNNTAFASEPFINLTIIEPNLDEVWYIINNSLRFINDNLTQFIELSIW</sequence>
<protein>
    <submittedName>
        <fullName evidence="2">Uncharacterized protein</fullName>
    </submittedName>
</protein>
<comment type="caution">
    <text evidence="2">The sequence shown here is derived from an EMBL/GenBank/DDBJ whole genome shotgun (WGS) entry which is preliminary data.</text>
</comment>
<keyword evidence="1" id="KW-1133">Transmembrane helix</keyword>
<accession>X0ZQF4</accession>